<keyword evidence="2" id="KW-0812">Transmembrane</keyword>
<name>A0A6C0AZC4_9ZZZZ</name>
<dbReference type="AlphaFoldDB" id="A0A6C0AZC4"/>
<organism evidence="3">
    <name type="scientific">viral metagenome</name>
    <dbReference type="NCBI Taxonomy" id="1070528"/>
    <lineage>
        <taxon>unclassified sequences</taxon>
        <taxon>metagenomes</taxon>
        <taxon>organismal metagenomes</taxon>
    </lineage>
</organism>
<protein>
    <submittedName>
        <fullName evidence="3">Uncharacterized protein</fullName>
    </submittedName>
</protein>
<feature type="transmembrane region" description="Helical" evidence="2">
    <location>
        <begin position="54"/>
        <end position="83"/>
    </location>
</feature>
<evidence type="ECO:0000256" key="2">
    <source>
        <dbReference type="SAM" id="Phobius"/>
    </source>
</evidence>
<accession>A0A6C0AZC4</accession>
<keyword evidence="2" id="KW-1133">Transmembrane helix</keyword>
<feature type="compositionally biased region" description="Low complexity" evidence="1">
    <location>
        <begin position="98"/>
        <end position="110"/>
    </location>
</feature>
<feature type="transmembrane region" description="Helical" evidence="2">
    <location>
        <begin position="24"/>
        <end position="42"/>
    </location>
</feature>
<proteinExistence type="predicted"/>
<keyword evidence="2" id="KW-0472">Membrane</keyword>
<evidence type="ECO:0000256" key="1">
    <source>
        <dbReference type="SAM" id="MobiDB-lite"/>
    </source>
</evidence>
<feature type="region of interest" description="Disordered" evidence="1">
    <location>
        <begin position="94"/>
        <end position="131"/>
    </location>
</feature>
<dbReference type="EMBL" id="MN739042">
    <property type="protein sequence ID" value="QHS85305.1"/>
    <property type="molecule type" value="Genomic_DNA"/>
</dbReference>
<reference evidence="3" key="1">
    <citation type="journal article" date="2020" name="Nature">
        <title>Giant virus diversity and host interactions through global metagenomics.</title>
        <authorList>
            <person name="Schulz F."/>
            <person name="Roux S."/>
            <person name="Paez-Espino D."/>
            <person name="Jungbluth S."/>
            <person name="Walsh D.A."/>
            <person name="Denef V.J."/>
            <person name="McMahon K.D."/>
            <person name="Konstantinidis K.T."/>
            <person name="Eloe-Fadrosh E.A."/>
            <person name="Kyrpides N.C."/>
            <person name="Woyke T."/>
        </authorList>
    </citation>
    <scope>NUCLEOTIDE SEQUENCE</scope>
    <source>
        <strain evidence="3">GVMAG-M-3300009182-78</strain>
    </source>
</reference>
<sequence length="211" mass="22973">MKNTSDIFNNIIPEKFYEVKSHNILGLFFVFLIILIAQYPEIFKKPFNTVLGKLFILIIVILLTNYNIVLGLTATIVTLALYIDLFKTGNEGFTGKESSGSGSSSSSCSGTDCPKTDTTDIGKPTKSNPAQVGDKALVTNKFAAPATSAVKPVVTTKPVEKQADMVNLKLNAQKQIASKSSKSIPYTPVKNSKVEPFMNLRHNTLSGTMIY</sequence>
<evidence type="ECO:0000313" key="3">
    <source>
        <dbReference type="EMBL" id="QHS85305.1"/>
    </source>
</evidence>